<evidence type="ECO:0000313" key="3">
    <source>
        <dbReference type="Proteomes" id="UP001407347"/>
    </source>
</evidence>
<dbReference type="RefSeq" id="WP_346013553.1">
    <property type="nucleotide sequence ID" value="NZ_JAQYXP010000005.1"/>
</dbReference>
<dbReference type="GO" id="GO:0004519">
    <property type="term" value="F:endonuclease activity"/>
    <property type="evidence" value="ECO:0007669"/>
    <property type="project" value="UniProtKB-KW"/>
</dbReference>
<dbReference type="InterPro" id="IPR003615">
    <property type="entry name" value="HNH_nuc"/>
</dbReference>
<comment type="caution">
    <text evidence="2">The sequence shown here is derived from an EMBL/GenBank/DDBJ whole genome shotgun (WGS) entry which is preliminary data.</text>
</comment>
<reference evidence="2 3" key="1">
    <citation type="journal article" date="2023" name="PLoS ONE">
        <title>Complete genome assembly of Hawai'i environmental nontuberculous mycobacteria reveals unexpected co-isolation with methylobacteria.</title>
        <authorList>
            <person name="Hendrix J."/>
            <person name="Epperson L.E."/>
            <person name="Tong E.I."/>
            <person name="Chan Y.L."/>
            <person name="Hasan N.A."/>
            <person name="Dawrs S.N."/>
            <person name="Norton G.J."/>
            <person name="Virdi R."/>
            <person name="Crooks J.L."/>
            <person name="Chan E.D."/>
            <person name="Honda J.R."/>
            <person name="Strong M."/>
        </authorList>
    </citation>
    <scope>NUCLEOTIDE SEQUENCE [LARGE SCALE GENOMIC DNA]</scope>
    <source>
        <strain evidence="2 3">NJH_HI04-1</strain>
    </source>
</reference>
<name>A0ABV0A343_9HYPH</name>
<dbReference type="Proteomes" id="UP001407347">
    <property type="component" value="Unassembled WGS sequence"/>
</dbReference>
<protein>
    <submittedName>
        <fullName evidence="2">HNH endonuclease signature motif containing protein</fullName>
    </submittedName>
</protein>
<dbReference type="Gene3D" id="1.10.30.50">
    <property type="match status" value="1"/>
</dbReference>
<evidence type="ECO:0000313" key="2">
    <source>
        <dbReference type="EMBL" id="MEN3238252.1"/>
    </source>
</evidence>
<keyword evidence="2" id="KW-0378">Hydrolase</keyword>
<dbReference type="SMART" id="SM00507">
    <property type="entry name" value="HNHc"/>
    <property type="match status" value="1"/>
</dbReference>
<sequence>MSGKNKGVPKRIRKALIAYHGLRCHWCRRICHDSKDPLYKPNRKATADHLVPVVDGGGDDWENLVVACHYCNKLRGVFQNPTTTQTAAMLAACEFRGRTLMRAHVPRPP</sequence>
<feature type="domain" description="HNH nuclease" evidence="1">
    <location>
        <begin position="11"/>
        <end position="73"/>
    </location>
</feature>
<keyword evidence="3" id="KW-1185">Reference proteome</keyword>
<dbReference type="EMBL" id="JAQYXP010000005">
    <property type="protein sequence ID" value="MEN3238252.1"/>
    <property type="molecule type" value="Genomic_DNA"/>
</dbReference>
<accession>A0ABV0A343</accession>
<dbReference type="CDD" id="cd00085">
    <property type="entry name" value="HNHc"/>
    <property type="match status" value="1"/>
</dbReference>
<dbReference type="Pfam" id="PF01844">
    <property type="entry name" value="HNH"/>
    <property type="match status" value="1"/>
</dbReference>
<organism evidence="2 3">
    <name type="scientific">Methylobacterium ajmalii</name>
    <dbReference type="NCBI Taxonomy" id="2738439"/>
    <lineage>
        <taxon>Bacteria</taxon>
        <taxon>Pseudomonadati</taxon>
        <taxon>Pseudomonadota</taxon>
        <taxon>Alphaproteobacteria</taxon>
        <taxon>Hyphomicrobiales</taxon>
        <taxon>Methylobacteriaceae</taxon>
        <taxon>Methylobacterium</taxon>
    </lineage>
</organism>
<gene>
    <name evidence="2" type="ORF">PUR29_32920</name>
</gene>
<evidence type="ECO:0000259" key="1">
    <source>
        <dbReference type="SMART" id="SM00507"/>
    </source>
</evidence>
<proteinExistence type="predicted"/>
<keyword evidence="2" id="KW-0255">Endonuclease</keyword>
<dbReference type="InterPro" id="IPR002711">
    <property type="entry name" value="HNH"/>
</dbReference>
<keyword evidence="2" id="KW-0540">Nuclease</keyword>